<feature type="non-terminal residue" evidence="4">
    <location>
        <position position="64"/>
    </location>
</feature>
<organism evidence="4 5">
    <name type="scientific">Trifolium medium</name>
    <dbReference type="NCBI Taxonomy" id="97028"/>
    <lineage>
        <taxon>Eukaryota</taxon>
        <taxon>Viridiplantae</taxon>
        <taxon>Streptophyta</taxon>
        <taxon>Embryophyta</taxon>
        <taxon>Tracheophyta</taxon>
        <taxon>Spermatophyta</taxon>
        <taxon>Magnoliopsida</taxon>
        <taxon>eudicotyledons</taxon>
        <taxon>Gunneridae</taxon>
        <taxon>Pentapetalae</taxon>
        <taxon>rosids</taxon>
        <taxon>fabids</taxon>
        <taxon>Fabales</taxon>
        <taxon>Fabaceae</taxon>
        <taxon>Papilionoideae</taxon>
        <taxon>50 kb inversion clade</taxon>
        <taxon>NPAAA clade</taxon>
        <taxon>Hologalegina</taxon>
        <taxon>IRL clade</taxon>
        <taxon>Trifolieae</taxon>
        <taxon>Trifolium</taxon>
    </lineage>
</organism>
<dbReference type="GO" id="GO:0004252">
    <property type="term" value="F:serine-type endopeptidase activity"/>
    <property type="evidence" value="ECO:0007669"/>
    <property type="project" value="InterPro"/>
</dbReference>
<reference evidence="4 5" key="1">
    <citation type="journal article" date="2018" name="Front. Plant Sci.">
        <title>Red Clover (Trifolium pratense) and Zigzag Clover (T. medium) - A Picture of Genomic Similarities and Differences.</title>
        <authorList>
            <person name="Dluhosova J."/>
            <person name="Istvanek J."/>
            <person name="Nedelnik J."/>
            <person name="Repkova J."/>
        </authorList>
    </citation>
    <scope>NUCLEOTIDE SEQUENCE [LARGE SCALE GENOMIC DNA]</scope>
    <source>
        <strain evidence="5">cv. 10/8</strain>
        <tissue evidence="4">Leaf</tissue>
    </source>
</reference>
<proteinExistence type="inferred from homology"/>
<sequence>MSQKVNKEAEFAFGAGQVNPTRAVNPGLVYDMDDFAYIQFLCHEGYNGSTLSVLIGSPINCTSL</sequence>
<evidence type="ECO:0000313" key="4">
    <source>
        <dbReference type="EMBL" id="MCI49170.1"/>
    </source>
</evidence>
<dbReference type="Gene3D" id="3.40.50.200">
    <property type="entry name" value="Peptidase S8/S53 domain"/>
    <property type="match status" value="1"/>
</dbReference>
<name>A0A392SML9_9FABA</name>
<evidence type="ECO:0000313" key="5">
    <source>
        <dbReference type="Proteomes" id="UP000265520"/>
    </source>
</evidence>
<evidence type="ECO:0000256" key="1">
    <source>
        <dbReference type="ARBA" id="ARBA00004613"/>
    </source>
</evidence>
<dbReference type="GO" id="GO:0006508">
    <property type="term" value="P:proteolysis"/>
    <property type="evidence" value="ECO:0007669"/>
    <property type="project" value="InterPro"/>
</dbReference>
<dbReference type="GO" id="GO:0005576">
    <property type="term" value="C:extracellular region"/>
    <property type="evidence" value="ECO:0007669"/>
    <property type="project" value="UniProtKB-SubCell"/>
</dbReference>
<keyword evidence="5" id="KW-1185">Reference proteome</keyword>
<protein>
    <submittedName>
        <fullName evidence="4">Xylem serine proteinase 1-like</fullName>
    </submittedName>
</protein>
<dbReference type="InterPro" id="IPR036852">
    <property type="entry name" value="Peptidase_S8/S53_dom_sf"/>
</dbReference>
<dbReference type="AlphaFoldDB" id="A0A392SML9"/>
<keyword evidence="3" id="KW-0732">Signal</keyword>
<comment type="similarity">
    <text evidence="2">Belongs to the peptidase S8 family.</text>
</comment>
<dbReference type="InterPro" id="IPR045051">
    <property type="entry name" value="SBT"/>
</dbReference>
<dbReference type="PANTHER" id="PTHR10795">
    <property type="entry name" value="PROPROTEIN CONVERTASE SUBTILISIN/KEXIN"/>
    <property type="match status" value="1"/>
</dbReference>
<accession>A0A392SML9</accession>
<comment type="subcellular location">
    <subcellularLocation>
        <location evidence="1">Secreted</location>
    </subcellularLocation>
</comment>
<dbReference type="EMBL" id="LXQA010397149">
    <property type="protein sequence ID" value="MCI49170.1"/>
    <property type="molecule type" value="Genomic_DNA"/>
</dbReference>
<evidence type="ECO:0000256" key="2">
    <source>
        <dbReference type="ARBA" id="ARBA00011073"/>
    </source>
</evidence>
<dbReference type="Proteomes" id="UP000265520">
    <property type="component" value="Unassembled WGS sequence"/>
</dbReference>
<evidence type="ECO:0000256" key="3">
    <source>
        <dbReference type="ARBA" id="ARBA00022729"/>
    </source>
</evidence>
<comment type="caution">
    <text evidence="4">The sequence shown here is derived from an EMBL/GenBank/DDBJ whole genome shotgun (WGS) entry which is preliminary data.</text>
</comment>